<dbReference type="GO" id="GO:0008270">
    <property type="term" value="F:zinc ion binding"/>
    <property type="evidence" value="ECO:0007669"/>
    <property type="project" value="UniProtKB-KW"/>
</dbReference>
<keyword evidence="4 9" id="KW-0808">Transferase</keyword>
<evidence type="ECO:0000256" key="6">
    <source>
        <dbReference type="ARBA" id="ARBA00022771"/>
    </source>
</evidence>
<dbReference type="InterPro" id="IPR002589">
    <property type="entry name" value="Macro_dom"/>
</dbReference>
<dbReference type="GO" id="GO:0007219">
    <property type="term" value="P:Notch signaling pathway"/>
    <property type="evidence" value="ECO:0007669"/>
    <property type="project" value="InterPro"/>
</dbReference>
<evidence type="ECO:0000256" key="5">
    <source>
        <dbReference type="ARBA" id="ARBA00022723"/>
    </source>
</evidence>
<protein>
    <recommendedName>
        <fullName evidence="9">E3 ubiquitin-protein ligase</fullName>
        <ecNumber evidence="9">2.3.2.27</ecNumber>
    </recommendedName>
</protein>
<comment type="catalytic activity">
    <reaction evidence="1 9">
        <text>S-ubiquitinyl-[E2 ubiquitin-conjugating enzyme]-L-cysteine + [acceptor protein]-L-lysine = [E2 ubiquitin-conjugating enzyme]-L-cysteine + N(6)-ubiquitinyl-[acceptor protein]-L-lysine.</text>
        <dbReference type="EC" id="2.3.2.27"/>
    </reaction>
</comment>
<accession>A0AAE0WDA6</accession>
<dbReference type="SMART" id="SM00506">
    <property type="entry name" value="A1pp"/>
    <property type="match status" value="1"/>
</dbReference>
<dbReference type="Pfam" id="PF18102">
    <property type="entry name" value="DTC"/>
    <property type="match status" value="1"/>
</dbReference>
<feature type="domain" description="RING-type" evidence="11">
    <location>
        <begin position="811"/>
        <end position="849"/>
    </location>
</feature>
<dbReference type="EMBL" id="JAEAOA010001024">
    <property type="protein sequence ID" value="KAK3610471.1"/>
    <property type="molecule type" value="Genomic_DNA"/>
</dbReference>
<dbReference type="Gene3D" id="3.30.40.10">
    <property type="entry name" value="Zinc/RING finger domain, C3HC4 (zinc finger)"/>
    <property type="match status" value="1"/>
</dbReference>
<dbReference type="EC" id="2.3.2.27" evidence="9"/>
<keyword evidence="9" id="KW-0963">Cytoplasm</keyword>
<feature type="compositionally biased region" description="Basic and acidic residues" evidence="10">
    <location>
        <begin position="632"/>
        <end position="642"/>
    </location>
</feature>
<name>A0AAE0WDA6_9BIVA</name>
<dbReference type="CDD" id="cd02907">
    <property type="entry name" value="Macro_Af1521_BAL-like"/>
    <property type="match status" value="1"/>
</dbReference>
<reference evidence="13" key="3">
    <citation type="submission" date="2023-05" db="EMBL/GenBank/DDBJ databases">
        <authorList>
            <person name="Smith C.H."/>
        </authorList>
    </citation>
    <scope>NUCLEOTIDE SEQUENCE</scope>
    <source>
        <strain evidence="13">CHS0354</strain>
        <tissue evidence="13">Mantle</tissue>
    </source>
</reference>
<reference evidence="13" key="1">
    <citation type="journal article" date="2021" name="Genome Biol. Evol.">
        <title>A High-Quality Reference Genome for a Parasitic Bivalve with Doubly Uniparental Inheritance (Bivalvia: Unionida).</title>
        <authorList>
            <person name="Smith C.H."/>
        </authorList>
    </citation>
    <scope>NUCLEOTIDE SEQUENCE</scope>
    <source>
        <strain evidence="13">CHS0354</strain>
    </source>
</reference>
<dbReference type="PROSITE" id="PS50089">
    <property type="entry name" value="ZF_RING_2"/>
    <property type="match status" value="1"/>
</dbReference>
<dbReference type="Gene3D" id="3.40.220.10">
    <property type="entry name" value="Leucine Aminopeptidase, subunit E, domain 1"/>
    <property type="match status" value="2"/>
</dbReference>
<reference evidence="13" key="2">
    <citation type="journal article" date="2021" name="Genome Biol. Evol.">
        <title>Developing a high-quality reference genome for a parasitic bivalve with doubly uniparental inheritance (Bivalvia: Unionida).</title>
        <authorList>
            <person name="Smith C.H."/>
        </authorList>
    </citation>
    <scope>NUCLEOTIDE SEQUENCE</scope>
    <source>
        <strain evidence="13">CHS0354</strain>
        <tissue evidence="13">Mantle</tissue>
    </source>
</reference>
<dbReference type="SUPFAM" id="SSF57850">
    <property type="entry name" value="RING/U-box"/>
    <property type="match status" value="1"/>
</dbReference>
<evidence type="ECO:0000256" key="9">
    <source>
        <dbReference type="RuleBase" id="RU367105"/>
    </source>
</evidence>
<dbReference type="InterPro" id="IPR039398">
    <property type="entry name" value="Deltex_fam"/>
</dbReference>
<dbReference type="PANTHER" id="PTHR12622">
    <property type="entry name" value="DELTEX-RELATED"/>
    <property type="match status" value="1"/>
</dbReference>
<comment type="caution">
    <text evidence="13">The sequence shown here is derived from an EMBL/GenBank/DDBJ whole genome shotgun (WGS) entry which is preliminary data.</text>
</comment>
<dbReference type="InterPro" id="IPR039399">
    <property type="entry name" value="Deltex_C_sf"/>
</dbReference>
<dbReference type="Pfam" id="PF13639">
    <property type="entry name" value="zf-RING_2"/>
    <property type="match status" value="1"/>
</dbReference>
<dbReference type="AlphaFoldDB" id="A0AAE0WDA6"/>
<evidence type="ECO:0000259" key="12">
    <source>
        <dbReference type="PROSITE" id="PS51154"/>
    </source>
</evidence>
<sequence length="995" mass="110233">MSEEVECTVLQSLIKRLKDNKKIQVAEKMIKDSGLVWRVPFQMSDTVKIIGPNHDVLEFAIECLETIMDQDRNPACFLQNGKVKFHFLDTLGEKIFDSRKELQERHLSVEIDKVPNKCVKLECSFEDYSKIKQIIDKIRHSIPSSGSRSGSLDKSQQNGYLGSSNTPLLANKHSAILYSFNANKIKVIVYKASIIEVDGIDAIVNAANEDLSHCGGIALAISIAAGSSVDNECSNHVSLKGKVEVSNCFVTGPGNLKHLKGIIHAVGPRWDAYTDKKKCAMDLHETVVHVLQTAHERRFKKIALPAISSGVSHVPLDLCAEMYVKAIMDYSRDATPSCVTEVHFVDLNEKILREIKHYHEKWQRSLKQAGDQGGARPQPEPKLYSSLRDVAGHPGLPHGGACHMSCEVHFVGKEMMPFGGQQTIFKVDNSVTVRIYSGSLVKVSSVDALVCNVGSDLKGKKLAEAFESAGGTSYKRALYNLKRLHPSVGDVVVLKEPGNLKSKYVLLAIMESKRITTVDSNTAQKLKDLYVKILEKASTYSMKRIALTLFGSGMFVNDTANLECCCNCLLDGLTNSRVVSGICVEEIQVVNVHPEVTNAIVGVFNKRSKQSQAKINFEGGAAGGSNSSGKWMPKDKRNDRSILRAQSLKNPRDHKKEEGKRKREKFSPMHDPSSPRISKDKDDNYDQGQDEKLHQKEMQGNPKAGDGVSWMGTGNGGKAGNLPIFGVEAGQLKTINKFKSETCSSNIYEKTAKEALSCGHKFCEICFIPMQHNHVCTICSQKSSETNMGASLINPRKVTKMPEASSNSDTCIICMEKLTIPYKLPCGHDSFHEKCINEAFVYKEVCPLCGKILGTVTGSQPEKGTIKITKSTRSLPGYEEYGLIEIFYEFRDGIQSENHPHPGKPYRGTRRKAYLPDNCEGQKVSKMLEVAFDRKLVFTIGESRTTGKADTVTWNDIHHKTKMEGGPSNYGYPDPDYLRRVKEELKVKGVTEADI</sequence>
<dbReference type="GO" id="GO:0016567">
    <property type="term" value="P:protein ubiquitination"/>
    <property type="evidence" value="ECO:0007669"/>
    <property type="project" value="UniProtKB-UniRule"/>
</dbReference>
<dbReference type="CDD" id="cd09633">
    <property type="entry name" value="Deltex_C"/>
    <property type="match status" value="1"/>
</dbReference>
<dbReference type="InterPro" id="IPR013083">
    <property type="entry name" value="Znf_RING/FYVE/PHD"/>
</dbReference>
<evidence type="ECO:0000256" key="2">
    <source>
        <dbReference type="ARBA" id="ARBA00004906"/>
    </source>
</evidence>
<dbReference type="InterPro" id="IPR001841">
    <property type="entry name" value="Znf_RING"/>
</dbReference>
<feature type="compositionally biased region" description="Basic and acidic residues" evidence="10">
    <location>
        <begin position="677"/>
        <end position="697"/>
    </location>
</feature>
<feature type="domain" description="Macro" evidence="12">
    <location>
        <begin position="174"/>
        <end position="363"/>
    </location>
</feature>
<dbReference type="InterPro" id="IPR043472">
    <property type="entry name" value="Macro_dom-like"/>
</dbReference>
<keyword evidence="14" id="KW-1185">Reference proteome</keyword>
<comment type="pathway">
    <text evidence="2 9">Protein modification; protein ubiquitination.</text>
</comment>
<evidence type="ECO:0000256" key="7">
    <source>
        <dbReference type="ARBA" id="ARBA00022833"/>
    </source>
</evidence>
<evidence type="ECO:0000313" key="13">
    <source>
        <dbReference type="EMBL" id="KAK3610471.1"/>
    </source>
</evidence>
<dbReference type="Pfam" id="PF01661">
    <property type="entry name" value="Macro"/>
    <property type="match status" value="2"/>
</dbReference>
<proteinExistence type="inferred from homology"/>
<dbReference type="PROSITE" id="PS51154">
    <property type="entry name" value="MACRO"/>
    <property type="match status" value="2"/>
</dbReference>
<evidence type="ECO:0000256" key="8">
    <source>
        <dbReference type="PROSITE-ProRule" id="PRU00175"/>
    </source>
</evidence>
<keyword evidence="6 8" id="KW-0863">Zinc-finger</keyword>
<organism evidence="13 14">
    <name type="scientific">Potamilus streckersoni</name>
    <dbReference type="NCBI Taxonomy" id="2493646"/>
    <lineage>
        <taxon>Eukaryota</taxon>
        <taxon>Metazoa</taxon>
        <taxon>Spiralia</taxon>
        <taxon>Lophotrochozoa</taxon>
        <taxon>Mollusca</taxon>
        <taxon>Bivalvia</taxon>
        <taxon>Autobranchia</taxon>
        <taxon>Heteroconchia</taxon>
        <taxon>Palaeoheterodonta</taxon>
        <taxon>Unionida</taxon>
        <taxon>Unionoidea</taxon>
        <taxon>Unionidae</taxon>
        <taxon>Ambleminae</taxon>
        <taxon>Lampsilini</taxon>
        <taxon>Potamilus</taxon>
    </lineage>
</organism>
<comment type="subcellular location">
    <subcellularLocation>
        <location evidence="9">Cytoplasm</location>
    </subcellularLocation>
</comment>
<dbReference type="Gene3D" id="3.30.390.130">
    <property type="match status" value="1"/>
</dbReference>
<dbReference type="Proteomes" id="UP001195483">
    <property type="component" value="Unassembled WGS sequence"/>
</dbReference>
<evidence type="ECO:0000313" key="14">
    <source>
        <dbReference type="Proteomes" id="UP001195483"/>
    </source>
</evidence>
<comment type="similarity">
    <text evidence="3 9">Belongs to the Deltex family.</text>
</comment>
<evidence type="ECO:0000256" key="1">
    <source>
        <dbReference type="ARBA" id="ARBA00000900"/>
    </source>
</evidence>
<evidence type="ECO:0000259" key="11">
    <source>
        <dbReference type="PROSITE" id="PS50089"/>
    </source>
</evidence>
<dbReference type="SMART" id="SM00184">
    <property type="entry name" value="RING"/>
    <property type="match status" value="2"/>
</dbReference>
<evidence type="ECO:0000256" key="10">
    <source>
        <dbReference type="SAM" id="MobiDB-lite"/>
    </source>
</evidence>
<feature type="domain" description="Macro" evidence="12">
    <location>
        <begin position="420"/>
        <end position="608"/>
    </location>
</feature>
<keyword evidence="5 9" id="KW-0479">Metal-binding</keyword>
<dbReference type="SUPFAM" id="SSF52949">
    <property type="entry name" value="Macro domain-like"/>
    <property type="match status" value="2"/>
</dbReference>
<gene>
    <name evidence="13" type="ORF">CHS0354_016660</name>
</gene>
<dbReference type="GO" id="GO:0061630">
    <property type="term" value="F:ubiquitin protein ligase activity"/>
    <property type="evidence" value="ECO:0007669"/>
    <property type="project" value="UniProtKB-UniRule"/>
</dbReference>
<dbReference type="GO" id="GO:0005737">
    <property type="term" value="C:cytoplasm"/>
    <property type="evidence" value="ECO:0007669"/>
    <property type="project" value="UniProtKB-SubCell"/>
</dbReference>
<keyword evidence="7 9" id="KW-0862">Zinc</keyword>
<evidence type="ECO:0000256" key="3">
    <source>
        <dbReference type="ARBA" id="ARBA00009413"/>
    </source>
</evidence>
<dbReference type="InterPro" id="IPR039396">
    <property type="entry name" value="Deltex_C"/>
</dbReference>
<evidence type="ECO:0000256" key="4">
    <source>
        <dbReference type="ARBA" id="ARBA00022679"/>
    </source>
</evidence>
<feature type="compositionally biased region" description="Basic and acidic residues" evidence="10">
    <location>
        <begin position="650"/>
        <end position="668"/>
    </location>
</feature>
<feature type="region of interest" description="Disordered" evidence="10">
    <location>
        <begin position="616"/>
        <end position="714"/>
    </location>
</feature>